<keyword evidence="3" id="KW-1185">Reference proteome</keyword>
<reference evidence="3" key="1">
    <citation type="journal article" date="2015" name="Genome Announc.">
        <title>Genome sequence of the AIDS-associated pathogen Penicillium marneffei (ATCC18224) and its near taxonomic relative Talaromyces stipitatus (ATCC10500).</title>
        <authorList>
            <person name="Nierman W.C."/>
            <person name="Fedorova-Abrams N.D."/>
            <person name="Andrianopoulos A."/>
        </authorList>
    </citation>
    <scope>NUCLEOTIDE SEQUENCE [LARGE SCALE GENOMIC DNA]</scope>
    <source>
        <strain evidence="3">ATCC 10500 / CBS 375.48 / QM 6759 / NRRL 1006</strain>
    </source>
</reference>
<protein>
    <recommendedName>
        <fullName evidence="4">Tetratricopeptide repeat domain protein</fullName>
    </recommendedName>
</protein>
<accession>B8MRA8</accession>
<dbReference type="InterPro" id="IPR011990">
    <property type="entry name" value="TPR-like_helical_dom_sf"/>
</dbReference>
<dbReference type="EMBL" id="EQ962659">
    <property type="protein sequence ID" value="EED13003.1"/>
    <property type="molecule type" value="Genomic_DNA"/>
</dbReference>
<evidence type="ECO:0008006" key="4">
    <source>
        <dbReference type="Google" id="ProtNLM"/>
    </source>
</evidence>
<dbReference type="InterPro" id="IPR053137">
    <property type="entry name" value="NLR-like"/>
</dbReference>
<dbReference type="PANTHER" id="PTHR46082:SF6">
    <property type="entry name" value="AAA+ ATPASE DOMAIN-CONTAINING PROTEIN-RELATED"/>
    <property type="match status" value="1"/>
</dbReference>
<feature type="region of interest" description="Disordered" evidence="1">
    <location>
        <begin position="333"/>
        <end position="352"/>
    </location>
</feature>
<dbReference type="SUPFAM" id="SSF48452">
    <property type="entry name" value="TPR-like"/>
    <property type="match status" value="1"/>
</dbReference>
<dbReference type="STRING" id="441959.B8MRA8"/>
<dbReference type="PhylomeDB" id="B8MRA8"/>
<dbReference type="PANTHER" id="PTHR46082">
    <property type="entry name" value="ATP/GTP-BINDING PROTEIN-RELATED"/>
    <property type="match status" value="1"/>
</dbReference>
<proteinExistence type="predicted"/>
<evidence type="ECO:0000256" key="1">
    <source>
        <dbReference type="SAM" id="MobiDB-lite"/>
    </source>
</evidence>
<dbReference type="AlphaFoldDB" id="B8MRA8"/>
<feature type="region of interest" description="Disordered" evidence="1">
    <location>
        <begin position="368"/>
        <end position="393"/>
    </location>
</feature>
<organism evidence="2 3">
    <name type="scientific">Talaromyces stipitatus (strain ATCC 10500 / CBS 375.48 / QM 6759 / NRRL 1006)</name>
    <name type="common">Penicillium stipitatum</name>
    <dbReference type="NCBI Taxonomy" id="441959"/>
    <lineage>
        <taxon>Eukaryota</taxon>
        <taxon>Fungi</taxon>
        <taxon>Dikarya</taxon>
        <taxon>Ascomycota</taxon>
        <taxon>Pezizomycotina</taxon>
        <taxon>Eurotiomycetes</taxon>
        <taxon>Eurotiomycetidae</taxon>
        <taxon>Eurotiales</taxon>
        <taxon>Trichocomaceae</taxon>
        <taxon>Talaromyces</taxon>
        <taxon>Talaromyces sect. Talaromyces</taxon>
    </lineage>
</organism>
<evidence type="ECO:0000313" key="3">
    <source>
        <dbReference type="Proteomes" id="UP000001745"/>
    </source>
</evidence>
<dbReference type="Pfam" id="PF13374">
    <property type="entry name" value="TPR_10"/>
    <property type="match status" value="1"/>
</dbReference>
<name>B8MRA8_TALSN</name>
<dbReference type="HOGENOM" id="CLU_702439_0_0_1"/>
<dbReference type="Pfam" id="PF13424">
    <property type="entry name" value="TPR_12"/>
    <property type="match status" value="1"/>
</dbReference>
<dbReference type="InParanoid" id="B8MRA8"/>
<dbReference type="Gene3D" id="1.25.40.10">
    <property type="entry name" value="Tetratricopeptide repeat domain"/>
    <property type="match status" value="2"/>
</dbReference>
<dbReference type="VEuPathDB" id="FungiDB:TSTA_055090"/>
<dbReference type="eggNOG" id="KOG1840">
    <property type="taxonomic scope" value="Eukaryota"/>
</dbReference>
<dbReference type="Proteomes" id="UP000001745">
    <property type="component" value="Unassembled WGS sequence"/>
</dbReference>
<sequence>MSEVLGDDHPDTLAAKIKYAARLLLRKDLPGAARLCEEGLSKMAQLLTMLQYKGGALNDPEIAEKEAHKKMTKMMGNKCSGITKAMLGLSYVLQILDSYLQAQDVEKNMIERSQSFLNEQTRRRKHTFGEKEPESNFAVENYTKLLAMLGSSGEAAASQREVLEKWQLISSKEDPAVIESMGGFADILQAQECPSEAEPVRKEAIEKSKELSDEGGVIENMEYLAAILLQQEKFPDAEEPQREALRKRQLLLNPHATPDASEGLAVILRDQDKLPETERVQKEVLEKRRELSDEDDPEMLSAMDILAEILRRQGKFSEAEGLQREAYEKWKMKDADSENTISSGSRFADIQFGQGNHEALGLRKEVTEKRKRLQDKDDSLLKGGVERSGKEPF</sequence>
<dbReference type="GeneID" id="8100515"/>
<evidence type="ECO:0000313" key="2">
    <source>
        <dbReference type="EMBL" id="EED13003.1"/>
    </source>
</evidence>
<gene>
    <name evidence="2" type="ORF">TSTA_055090</name>
</gene>
<dbReference type="OrthoDB" id="6161812at2759"/>
<dbReference type="RefSeq" id="XP_002487114.1">
    <property type="nucleotide sequence ID" value="XM_002487069.1"/>
</dbReference>